<evidence type="ECO:0000313" key="2">
    <source>
        <dbReference type="EMBL" id="EFJ03956.1"/>
    </source>
</evidence>
<dbReference type="KEGG" id="scm:SCHCO_02610123"/>
<keyword evidence="3" id="KW-1185">Reference proteome</keyword>
<feature type="non-terminal residue" evidence="2">
    <location>
        <position position="239"/>
    </location>
</feature>
<dbReference type="EMBL" id="GL377302">
    <property type="protein sequence ID" value="EFJ03956.1"/>
    <property type="molecule type" value="Genomic_DNA"/>
</dbReference>
<dbReference type="InParanoid" id="D8PK39"/>
<dbReference type="Proteomes" id="UP000007431">
    <property type="component" value="Unassembled WGS sequence"/>
</dbReference>
<feature type="compositionally biased region" description="Basic and acidic residues" evidence="1">
    <location>
        <begin position="226"/>
        <end position="239"/>
    </location>
</feature>
<dbReference type="OMA" id="HIRQSRI"/>
<dbReference type="eggNOG" id="ENOG502SGYR">
    <property type="taxonomic scope" value="Eukaryota"/>
</dbReference>
<evidence type="ECO:0000313" key="3">
    <source>
        <dbReference type="Proteomes" id="UP000007431"/>
    </source>
</evidence>
<dbReference type="GeneID" id="9585147"/>
<evidence type="ECO:0000256" key="1">
    <source>
        <dbReference type="SAM" id="MobiDB-lite"/>
    </source>
</evidence>
<protein>
    <submittedName>
        <fullName evidence="2">Uncharacterized protein</fullName>
    </submittedName>
</protein>
<organism evidence="3">
    <name type="scientific">Schizophyllum commune (strain H4-8 / FGSC 9210)</name>
    <name type="common">Split gill fungus</name>
    <dbReference type="NCBI Taxonomy" id="578458"/>
    <lineage>
        <taxon>Eukaryota</taxon>
        <taxon>Fungi</taxon>
        <taxon>Dikarya</taxon>
        <taxon>Basidiomycota</taxon>
        <taxon>Agaricomycotina</taxon>
        <taxon>Agaricomycetes</taxon>
        <taxon>Agaricomycetidae</taxon>
        <taxon>Agaricales</taxon>
        <taxon>Schizophyllaceae</taxon>
        <taxon>Schizophyllum</taxon>
    </lineage>
</organism>
<gene>
    <name evidence="2" type="ORF">SCHCODRAFT_104393</name>
</gene>
<dbReference type="AlphaFoldDB" id="D8PK39"/>
<reference evidence="2 3" key="1">
    <citation type="journal article" date="2010" name="Nat. Biotechnol.">
        <title>Genome sequence of the model mushroom Schizophyllum commune.</title>
        <authorList>
            <person name="Ohm R.A."/>
            <person name="de Jong J.F."/>
            <person name="Lugones L.G."/>
            <person name="Aerts A."/>
            <person name="Kothe E."/>
            <person name="Stajich J.E."/>
            <person name="de Vries R.P."/>
            <person name="Record E."/>
            <person name="Levasseur A."/>
            <person name="Baker S.E."/>
            <person name="Bartholomew K.A."/>
            <person name="Coutinho P.M."/>
            <person name="Erdmann S."/>
            <person name="Fowler T.J."/>
            <person name="Gathman A.C."/>
            <person name="Lombard V."/>
            <person name="Henrissat B."/>
            <person name="Knabe N."/>
            <person name="Kuees U."/>
            <person name="Lilly W.W."/>
            <person name="Lindquist E."/>
            <person name="Lucas S."/>
            <person name="Magnuson J.K."/>
            <person name="Piumi F."/>
            <person name="Raudaskoski M."/>
            <person name="Salamov A."/>
            <person name="Schmutz J."/>
            <person name="Schwarze F.W.M.R."/>
            <person name="vanKuyk P.A."/>
            <person name="Horton J.S."/>
            <person name="Grigoriev I.V."/>
            <person name="Woesten H.A.B."/>
        </authorList>
    </citation>
    <scope>NUCLEOTIDE SEQUENCE [LARGE SCALE GENOMIC DNA]</scope>
    <source>
        <strain evidence="3">H4-8 / FGSC 9210</strain>
    </source>
</reference>
<accession>D8PK39</accession>
<dbReference type="HOGENOM" id="CLU_119156_0_0_1"/>
<feature type="region of interest" description="Disordered" evidence="1">
    <location>
        <begin position="207"/>
        <end position="239"/>
    </location>
</feature>
<feature type="region of interest" description="Disordered" evidence="1">
    <location>
        <begin position="142"/>
        <end position="169"/>
    </location>
</feature>
<feature type="region of interest" description="Disordered" evidence="1">
    <location>
        <begin position="1"/>
        <end position="26"/>
    </location>
</feature>
<sequence>MEPTNAEAGPSTQPHHPPEDDASAVDPVWTTSRTARQIYYLCNVEKKITVLLQRASNAMLCLSLPQTDGPDDKLIVQPDAPNADEPAEDGLPRDVLRKDEMRNEQLAAEIQSYFDVLLEISHEIRSSLAHIRHARMTPSSIIAPDAISPPKGPGQPPQPFTPPAFGVGLPYDEDDAKRRNERGLQEARIERDAWKGILDALMKLKKARDEEGAGEGEDAAMANGGEKAESPGKEDAMQV</sequence>
<name>D8PK39_SCHCM</name>
<feature type="compositionally biased region" description="Pro residues" evidence="1">
    <location>
        <begin position="150"/>
        <end position="162"/>
    </location>
</feature>
<proteinExistence type="predicted"/>
<dbReference type="OrthoDB" id="3358442at2759"/>
<dbReference type="VEuPathDB" id="FungiDB:SCHCODRAFT_02610123"/>
<dbReference type="RefSeq" id="XP_003038858.1">
    <property type="nucleotide sequence ID" value="XM_003038812.1"/>
</dbReference>